<evidence type="ECO:0000313" key="1">
    <source>
        <dbReference type="EMBL" id="AUO14951.1"/>
    </source>
</evidence>
<proteinExistence type="predicted"/>
<reference evidence="1" key="2">
    <citation type="journal article" date="2018" name="Genome Announc.">
        <title>First Report of a Complete Genome Sequence of White spot syndrome virus from India.</title>
        <authorList>
            <person name="Vinaya Kumar K."/>
            <person name="Shekhar M.S."/>
            <person name="Otta S.K."/>
            <person name="Karthic K."/>
            <person name="Ashok Kumar J."/>
            <person name="Gopikrishna G."/>
            <person name="Vijayan K.K."/>
        </authorList>
    </citation>
    <scope>NUCLEOTIDE SEQUENCE</scope>
    <source>
        <strain evidence="1">IN_AP4RU</strain>
    </source>
</reference>
<reference evidence="1" key="1">
    <citation type="submission" date="2017-12" db="EMBL/GenBank/DDBJ databases">
        <authorList>
            <person name="Katneni V.K."/>
            <person name="Shekhar M.S."/>
            <person name="Otta S.K."/>
            <person name="Karthic K."/>
            <person name="Jangam A.K."/>
            <person name="Gopikrishna G."/>
            <person name="Vijayan K.K."/>
        </authorList>
    </citation>
    <scope>NUCLEOTIDE SEQUENCE [LARGE SCALE GENOMIC DNA]</scope>
    <source>
        <strain evidence="1">IN_AP4RU</strain>
    </source>
</reference>
<accession>A0A2I6SBM2</accession>
<name>A0A2I6SBM2_9VIRU</name>
<dbReference type="EMBL" id="MG702567">
    <property type="protein sequence ID" value="AUO14951.1"/>
    <property type="molecule type" value="Genomic_DNA"/>
</dbReference>
<dbReference type="Proteomes" id="UP000267352">
    <property type="component" value="Segment"/>
</dbReference>
<protein>
    <submittedName>
        <fullName evidence="1">WSSV091</fullName>
    </submittedName>
</protein>
<sequence length="37" mass="4099">MFVTKFVGLIGVALISSMETSGRANAKRIPDARYLRE</sequence>
<organism evidence="1">
    <name type="scientific">White spot syndrome virus</name>
    <dbReference type="NCBI Taxonomy" id="342409"/>
    <lineage>
        <taxon>Viruses</taxon>
        <taxon>Viruses incertae sedis</taxon>
        <taxon>Naldaviricetes</taxon>
        <taxon>Nimaviridae</taxon>
        <taxon>Whispovirus</taxon>
    </lineage>
</organism>